<dbReference type="InterPro" id="IPR029063">
    <property type="entry name" value="SAM-dependent_MTases_sf"/>
</dbReference>
<dbReference type="Proteomes" id="UP001231189">
    <property type="component" value="Unassembled WGS sequence"/>
</dbReference>
<dbReference type="AlphaFoldDB" id="A0AAD8X775"/>
<protein>
    <submittedName>
        <fullName evidence="3">Uncharacterized protein</fullName>
    </submittedName>
</protein>
<proteinExistence type="predicted"/>
<dbReference type="SUPFAM" id="SSF53335">
    <property type="entry name" value="S-adenosyl-L-methionine-dependent methyltransferases"/>
    <property type="match status" value="1"/>
</dbReference>
<evidence type="ECO:0000256" key="1">
    <source>
        <dbReference type="ARBA" id="ARBA00022723"/>
    </source>
</evidence>
<comment type="caution">
    <text evidence="3">The sequence shown here is derived from an EMBL/GenBank/DDBJ whole genome shotgun (WGS) entry which is preliminary data.</text>
</comment>
<evidence type="ECO:0000313" key="4">
    <source>
        <dbReference type="Proteomes" id="UP001231189"/>
    </source>
</evidence>
<dbReference type="GO" id="GO:0008168">
    <property type="term" value="F:methyltransferase activity"/>
    <property type="evidence" value="ECO:0007669"/>
    <property type="project" value="InterPro"/>
</dbReference>
<dbReference type="EMBL" id="JAUUTY010000001">
    <property type="protein sequence ID" value="KAK1699588.1"/>
    <property type="molecule type" value="Genomic_DNA"/>
</dbReference>
<name>A0AAD8X775_LOLMU</name>
<accession>A0AAD8X775</accession>
<dbReference type="Gene3D" id="1.10.1200.270">
    <property type="entry name" value="Methyltransferase, alpha-helical capping domain"/>
    <property type="match status" value="1"/>
</dbReference>
<dbReference type="InterPro" id="IPR042086">
    <property type="entry name" value="MeTrfase_capping"/>
</dbReference>
<keyword evidence="2" id="KW-0460">Magnesium</keyword>
<keyword evidence="4" id="KW-1185">Reference proteome</keyword>
<evidence type="ECO:0000256" key="2">
    <source>
        <dbReference type="ARBA" id="ARBA00022842"/>
    </source>
</evidence>
<dbReference type="InterPro" id="IPR005299">
    <property type="entry name" value="MeTrfase_7"/>
</dbReference>
<organism evidence="3 4">
    <name type="scientific">Lolium multiflorum</name>
    <name type="common">Italian ryegrass</name>
    <name type="synonym">Lolium perenne subsp. multiflorum</name>
    <dbReference type="NCBI Taxonomy" id="4521"/>
    <lineage>
        <taxon>Eukaryota</taxon>
        <taxon>Viridiplantae</taxon>
        <taxon>Streptophyta</taxon>
        <taxon>Embryophyta</taxon>
        <taxon>Tracheophyta</taxon>
        <taxon>Spermatophyta</taxon>
        <taxon>Magnoliopsida</taxon>
        <taxon>Liliopsida</taxon>
        <taxon>Poales</taxon>
        <taxon>Poaceae</taxon>
        <taxon>BOP clade</taxon>
        <taxon>Pooideae</taxon>
        <taxon>Poodae</taxon>
        <taxon>Poeae</taxon>
        <taxon>Poeae Chloroplast Group 2 (Poeae type)</taxon>
        <taxon>Loliodinae</taxon>
        <taxon>Loliinae</taxon>
        <taxon>Lolium</taxon>
    </lineage>
</organism>
<gene>
    <name evidence="3" type="ORF">QYE76_016285</name>
</gene>
<sequence length="334" mass="38104">MLDKAVIEVCMGLSHPTMTVCDLGCSSGENTLFFVSKVIETICCHRRKIGASTNIELQVFLNDLPGNDFNHVFLSLERFKESIAVGHERETLPPFYIAGLPSSYYKRLLPDKSVHFFHSSYALHWCSQLHEGLERNQNEGNIYIAENTPPYVVKLYQEQFQKDFLLFVKLRCNELVFGGQMLLIFVGRKYEDAYSGGLNHLFGLLAQSIQFLVNEGLVEKEKLDSFNMPNYGPSVDEVKTVIKQSEMFRINKIELLEHNWDPYDYSKSDYVDDPIQSGINVAKCLRAVTEPLLGSHFGKCVLDALFDKYAHNVAKYLEREKAKHSIIVLSLKKG</sequence>
<keyword evidence="1" id="KW-0479">Metal-binding</keyword>
<dbReference type="Gene3D" id="3.40.50.150">
    <property type="entry name" value="Vaccinia Virus protein VP39"/>
    <property type="match status" value="1"/>
</dbReference>
<evidence type="ECO:0000313" key="3">
    <source>
        <dbReference type="EMBL" id="KAK1699588.1"/>
    </source>
</evidence>
<reference evidence="3" key="1">
    <citation type="submission" date="2023-07" db="EMBL/GenBank/DDBJ databases">
        <title>A chromosome-level genome assembly of Lolium multiflorum.</title>
        <authorList>
            <person name="Chen Y."/>
            <person name="Copetti D."/>
            <person name="Kolliker R."/>
            <person name="Studer B."/>
        </authorList>
    </citation>
    <scope>NUCLEOTIDE SEQUENCE</scope>
    <source>
        <strain evidence="3">02402/16</strain>
        <tissue evidence="3">Leaf</tissue>
    </source>
</reference>
<dbReference type="Pfam" id="PF03492">
    <property type="entry name" value="Methyltransf_7"/>
    <property type="match status" value="1"/>
</dbReference>
<dbReference type="GO" id="GO:0046872">
    <property type="term" value="F:metal ion binding"/>
    <property type="evidence" value="ECO:0007669"/>
    <property type="project" value="UniProtKB-KW"/>
</dbReference>
<dbReference type="PANTHER" id="PTHR31009">
    <property type="entry name" value="S-ADENOSYL-L-METHIONINE:CARBOXYL METHYLTRANSFERASE FAMILY PROTEIN"/>
    <property type="match status" value="1"/>
</dbReference>